<keyword evidence="2" id="KW-1185">Reference proteome</keyword>
<accession>A0ABY9M7G2</accession>
<organism evidence="1 2">
    <name type="scientific">Achromobacter seleniivolatilans</name>
    <dbReference type="NCBI Taxonomy" id="3047478"/>
    <lineage>
        <taxon>Bacteria</taxon>
        <taxon>Pseudomonadati</taxon>
        <taxon>Pseudomonadota</taxon>
        <taxon>Betaproteobacteria</taxon>
        <taxon>Burkholderiales</taxon>
        <taxon>Alcaligenaceae</taxon>
        <taxon>Achromobacter</taxon>
    </lineage>
</organism>
<dbReference type="EMBL" id="CP132976">
    <property type="protein sequence ID" value="WMD22519.1"/>
    <property type="molecule type" value="Genomic_DNA"/>
</dbReference>
<dbReference type="Proteomes" id="UP001234798">
    <property type="component" value="Chromosome"/>
</dbReference>
<protein>
    <submittedName>
        <fullName evidence="1">Uncharacterized protein</fullName>
    </submittedName>
</protein>
<evidence type="ECO:0000313" key="2">
    <source>
        <dbReference type="Proteomes" id="UP001234798"/>
    </source>
</evidence>
<evidence type="ECO:0000313" key="1">
    <source>
        <dbReference type="EMBL" id="WMD22519.1"/>
    </source>
</evidence>
<gene>
    <name evidence="1" type="ORF">RAS12_09120</name>
</gene>
<sequence>MPHPIDKKAKNILFKTFWSAAGWIDPRVQHTPPDDYAYAKAQGLMFDPVSFSHDQCLAEILAMRDSLSALQAGRAFVSSLSSRRLDWRSGLASYAVAQSLAAHPYTPVESSRSYGPGGQVTRVGYTCSVCRDAKDGNIGSANYQDVDLNVLSFERLKWGGVRHGRLDYTWFDLRQLSGEEIPEPTAEDIAILNAILSTIAASQAGDRASTLEPKLKPLLASSKDERRTLIEILACIGVMRPLSHNRPAHGKSDWNFVNDWRGEDGYCATTAARYFSPYLAQG</sequence>
<name>A0ABY9M7G2_9BURK</name>
<dbReference type="RefSeq" id="WP_306947439.1">
    <property type="nucleotide sequence ID" value="NZ_CP132976.1"/>
</dbReference>
<reference evidence="1 2" key="1">
    <citation type="submission" date="2023-08" db="EMBL/GenBank/DDBJ databases">
        <title>Achromobacter seleniivolatilans sp. nov., isolated from seleniferous soil.</title>
        <authorList>
            <person name="Zhang S."/>
            <person name="Li K."/>
            <person name="Peng J."/>
            <person name="Zhao Q."/>
            <person name="Wang H."/>
            <person name="Guo Y."/>
        </authorList>
    </citation>
    <scope>NUCLEOTIDE SEQUENCE [LARGE SCALE GENOMIC DNA]</scope>
    <source>
        <strain evidence="1 2">R39</strain>
    </source>
</reference>
<proteinExistence type="predicted"/>